<accession>A0A7K3W703</accession>
<organism evidence="10 11">
    <name type="scientific">Geodermatophilus sabuli</name>
    <dbReference type="NCBI Taxonomy" id="1564158"/>
    <lineage>
        <taxon>Bacteria</taxon>
        <taxon>Bacillati</taxon>
        <taxon>Actinomycetota</taxon>
        <taxon>Actinomycetes</taxon>
        <taxon>Geodermatophilales</taxon>
        <taxon>Geodermatophilaceae</taxon>
        <taxon>Geodermatophilus</taxon>
    </lineage>
</organism>
<dbReference type="PANTHER" id="PTHR33908:SF11">
    <property type="entry name" value="MEMBRANE PROTEIN"/>
    <property type="match status" value="1"/>
</dbReference>
<feature type="transmembrane region" description="Helical" evidence="8">
    <location>
        <begin position="178"/>
        <end position="194"/>
    </location>
</feature>
<evidence type="ECO:0000313" key="10">
    <source>
        <dbReference type="EMBL" id="NEK59984.1"/>
    </source>
</evidence>
<comment type="caution">
    <text evidence="10">The sequence shown here is derived from an EMBL/GenBank/DDBJ whole genome shotgun (WGS) entry which is preliminary data.</text>
</comment>
<dbReference type="GO" id="GO:0005886">
    <property type="term" value="C:plasma membrane"/>
    <property type="evidence" value="ECO:0007669"/>
    <property type="project" value="UniProtKB-SubCell"/>
</dbReference>
<evidence type="ECO:0000259" key="9">
    <source>
        <dbReference type="Pfam" id="PF13231"/>
    </source>
</evidence>
<dbReference type="PANTHER" id="PTHR33908">
    <property type="entry name" value="MANNOSYLTRANSFERASE YKCB-RELATED"/>
    <property type="match status" value="1"/>
</dbReference>
<evidence type="ECO:0000256" key="2">
    <source>
        <dbReference type="ARBA" id="ARBA00022475"/>
    </source>
</evidence>
<dbReference type="Pfam" id="PF13231">
    <property type="entry name" value="PMT_2"/>
    <property type="match status" value="1"/>
</dbReference>
<sequence length="502" mass="52690">MRTPAGPARPRVTGRPDLARAPLAALAGAVALLLVAVAGRYGYHRDELYFLRAGREAAFGYVDQPPLTPLLAAAVDALAPGSLVALRLPSALAAGAVVVLTGLLAREFGGGRTTQLLAAAAIGVSSFLLAVGHLLSTSTLDLLAWTALSWLLVRALRDGGRIWLAAGAVAGLALQNKVQPAFLVAALLLGVLVLGPRSALRSPWPWVGGAVALLLWAPNLVWQAANGWPQLALAEAIAAGSSGTSEPWYLFLPFQLVLVSPLLVPVWVAGLVRPARDPALRPWRAFALAYVVLAGVFLVTGGKPYYLAGLYPVLLAAGVDPVLAWVRRGPARLRAALVAAALALSLAVDAVLMLPLVPVDRLAGTPVPAVNYDAGETVGWPRFAATVERARAQLPATAPVAVLTGNYGQAGAVDRFAPALAPAYSGHNAYWTWGPPAEAVTSVVAVGLPEDRLRAWFARVQPAGRIDDGVGLDNDEQGTRVWLATDRQVPWEQIWPQLRRLG</sequence>
<evidence type="ECO:0000313" key="11">
    <source>
        <dbReference type="Proteomes" id="UP000470246"/>
    </source>
</evidence>
<evidence type="ECO:0000256" key="7">
    <source>
        <dbReference type="ARBA" id="ARBA00023136"/>
    </source>
</evidence>
<evidence type="ECO:0000256" key="3">
    <source>
        <dbReference type="ARBA" id="ARBA00022676"/>
    </source>
</evidence>
<protein>
    <submittedName>
        <fullName evidence="10">Glycosyltransferase family 39 protein</fullName>
    </submittedName>
</protein>
<reference evidence="10 11" key="1">
    <citation type="submission" date="2020-02" db="EMBL/GenBank/DDBJ databases">
        <title>Geodermatophilus sabuli CPCC 205279 I12A-02694.</title>
        <authorList>
            <person name="Jiang Z."/>
        </authorList>
    </citation>
    <scope>NUCLEOTIDE SEQUENCE [LARGE SCALE GENOMIC DNA]</scope>
    <source>
        <strain evidence="10 11">I12A-02694</strain>
    </source>
</reference>
<keyword evidence="2" id="KW-1003">Cell membrane</keyword>
<feature type="transmembrane region" description="Helical" evidence="8">
    <location>
        <begin position="283"/>
        <end position="299"/>
    </location>
</feature>
<feature type="transmembrane region" description="Helical" evidence="8">
    <location>
        <begin position="21"/>
        <end position="43"/>
    </location>
</feature>
<feature type="transmembrane region" description="Helical" evidence="8">
    <location>
        <begin position="206"/>
        <end position="225"/>
    </location>
</feature>
<keyword evidence="5 8" id="KW-0812">Transmembrane</keyword>
<evidence type="ECO:0000256" key="1">
    <source>
        <dbReference type="ARBA" id="ARBA00004651"/>
    </source>
</evidence>
<feature type="transmembrane region" description="Helical" evidence="8">
    <location>
        <begin position="305"/>
        <end position="326"/>
    </location>
</feature>
<dbReference type="GO" id="GO:0009103">
    <property type="term" value="P:lipopolysaccharide biosynthetic process"/>
    <property type="evidence" value="ECO:0007669"/>
    <property type="project" value="UniProtKB-ARBA"/>
</dbReference>
<dbReference type="AlphaFoldDB" id="A0A7K3W703"/>
<evidence type="ECO:0000256" key="5">
    <source>
        <dbReference type="ARBA" id="ARBA00022692"/>
    </source>
</evidence>
<dbReference type="Proteomes" id="UP000470246">
    <property type="component" value="Unassembled WGS sequence"/>
</dbReference>
<feature type="transmembrane region" description="Helical" evidence="8">
    <location>
        <begin position="333"/>
        <end position="357"/>
    </location>
</feature>
<feature type="transmembrane region" description="Helical" evidence="8">
    <location>
        <begin position="116"/>
        <end position="135"/>
    </location>
</feature>
<name>A0A7K3W703_9ACTN</name>
<dbReference type="GO" id="GO:0016763">
    <property type="term" value="F:pentosyltransferase activity"/>
    <property type="evidence" value="ECO:0007669"/>
    <property type="project" value="TreeGrafter"/>
</dbReference>
<evidence type="ECO:0000256" key="4">
    <source>
        <dbReference type="ARBA" id="ARBA00022679"/>
    </source>
</evidence>
<keyword evidence="6 8" id="KW-1133">Transmembrane helix</keyword>
<evidence type="ECO:0000256" key="6">
    <source>
        <dbReference type="ARBA" id="ARBA00022989"/>
    </source>
</evidence>
<evidence type="ECO:0000256" key="8">
    <source>
        <dbReference type="SAM" id="Phobius"/>
    </source>
</evidence>
<keyword evidence="11" id="KW-1185">Reference proteome</keyword>
<dbReference type="InterPro" id="IPR050297">
    <property type="entry name" value="LipidA_mod_glycosyltrf_83"/>
</dbReference>
<gene>
    <name evidence="10" type="ORF">GCU56_19185</name>
</gene>
<feature type="transmembrane region" description="Helical" evidence="8">
    <location>
        <begin position="84"/>
        <end position="104"/>
    </location>
</feature>
<dbReference type="EMBL" id="JAAGWF010000022">
    <property type="protein sequence ID" value="NEK59984.1"/>
    <property type="molecule type" value="Genomic_DNA"/>
</dbReference>
<proteinExistence type="predicted"/>
<keyword evidence="4 10" id="KW-0808">Transferase</keyword>
<dbReference type="RefSeq" id="WP_163483343.1">
    <property type="nucleotide sequence ID" value="NZ_JAAGWF010000022.1"/>
</dbReference>
<keyword evidence="3" id="KW-0328">Glycosyltransferase</keyword>
<comment type="subcellular location">
    <subcellularLocation>
        <location evidence="1">Cell membrane</location>
        <topology evidence="1">Multi-pass membrane protein</topology>
    </subcellularLocation>
</comment>
<dbReference type="InterPro" id="IPR038731">
    <property type="entry name" value="RgtA/B/C-like"/>
</dbReference>
<feature type="domain" description="Glycosyltransferase RgtA/B/C/D-like" evidence="9">
    <location>
        <begin position="63"/>
        <end position="222"/>
    </location>
</feature>
<keyword evidence="7 8" id="KW-0472">Membrane</keyword>
<feature type="transmembrane region" description="Helical" evidence="8">
    <location>
        <begin position="248"/>
        <end position="271"/>
    </location>
</feature>